<name>A0A392RTC3_9FABA</name>
<keyword evidence="1" id="KW-0808">Transferase</keyword>
<reference evidence="1 2" key="1">
    <citation type="journal article" date="2018" name="Front. Plant Sci.">
        <title>Red Clover (Trifolium pratense) and Zigzag Clover (T. medium) - A Picture of Genomic Similarities and Differences.</title>
        <authorList>
            <person name="Dluhosova J."/>
            <person name="Istvanek J."/>
            <person name="Nedelnik J."/>
            <person name="Repkova J."/>
        </authorList>
    </citation>
    <scope>NUCLEOTIDE SEQUENCE [LARGE SCALE GENOMIC DNA]</scope>
    <source>
        <strain evidence="2">cv. 10/8</strain>
        <tissue evidence="1">Leaf</tissue>
    </source>
</reference>
<dbReference type="GO" id="GO:0016301">
    <property type="term" value="F:kinase activity"/>
    <property type="evidence" value="ECO:0007669"/>
    <property type="project" value="UniProtKB-KW"/>
</dbReference>
<accession>A0A392RTC3</accession>
<proteinExistence type="predicted"/>
<dbReference type="Gene3D" id="3.40.50.300">
    <property type="entry name" value="P-loop containing nucleotide triphosphate hydrolases"/>
    <property type="match status" value="1"/>
</dbReference>
<keyword evidence="1" id="KW-0418">Kinase</keyword>
<dbReference type="EMBL" id="LXQA010266000">
    <property type="protein sequence ID" value="MCI39314.1"/>
    <property type="molecule type" value="Genomic_DNA"/>
</dbReference>
<organism evidence="1 2">
    <name type="scientific">Trifolium medium</name>
    <dbReference type="NCBI Taxonomy" id="97028"/>
    <lineage>
        <taxon>Eukaryota</taxon>
        <taxon>Viridiplantae</taxon>
        <taxon>Streptophyta</taxon>
        <taxon>Embryophyta</taxon>
        <taxon>Tracheophyta</taxon>
        <taxon>Spermatophyta</taxon>
        <taxon>Magnoliopsida</taxon>
        <taxon>eudicotyledons</taxon>
        <taxon>Gunneridae</taxon>
        <taxon>Pentapetalae</taxon>
        <taxon>rosids</taxon>
        <taxon>fabids</taxon>
        <taxon>Fabales</taxon>
        <taxon>Fabaceae</taxon>
        <taxon>Papilionoideae</taxon>
        <taxon>50 kb inversion clade</taxon>
        <taxon>NPAAA clade</taxon>
        <taxon>Hologalegina</taxon>
        <taxon>IRL clade</taxon>
        <taxon>Trifolieae</taxon>
        <taxon>Trifolium</taxon>
    </lineage>
</organism>
<feature type="non-terminal residue" evidence="1">
    <location>
        <position position="41"/>
    </location>
</feature>
<sequence length="41" mass="4668">MSNIGNSTNILWHDCPIQKRDRQQLLQQRGCVIWLTGLSGS</sequence>
<protein>
    <submittedName>
        <fullName evidence="1">Adenylyl-sulfate kinase chloroplastic-like</fullName>
    </submittedName>
</protein>
<dbReference type="InterPro" id="IPR027417">
    <property type="entry name" value="P-loop_NTPase"/>
</dbReference>
<dbReference type="Proteomes" id="UP000265520">
    <property type="component" value="Unassembled WGS sequence"/>
</dbReference>
<evidence type="ECO:0000313" key="2">
    <source>
        <dbReference type="Proteomes" id="UP000265520"/>
    </source>
</evidence>
<evidence type="ECO:0000313" key="1">
    <source>
        <dbReference type="EMBL" id="MCI39314.1"/>
    </source>
</evidence>
<dbReference type="AlphaFoldDB" id="A0A392RTC3"/>
<keyword evidence="2" id="KW-1185">Reference proteome</keyword>
<comment type="caution">
    <text evidence="1">The sequence shown here is derived from an EMBL/GenBank/DDBJ whole genome shotgun (WGS) entry which is preliminary data.</text>
</comment>